<feature type="non-terminal residue" evidence="4">
    <location>
        <position position="1"/>
    </location>
</feature>
<reference evidence="4" key="2">
    <citation type="submission" date="2023-06" db="EMBL/GenBank/DDBJ databases">
        <authorList>
            <consortium name="Lawrence Berkeley National Laboratory"/>
            <person name="Haridas S."/>
            <person name="Hensen N."/>
            <person name="Bonometti L."/>
            <person name="Westerberg I."/>
            <person name="Brannstrom I.O."/>
            <person name="Guillou S."/>
            <person name="Cros-Aarteil S."/>
            <person name="Calhoun S."/>
            <person name="Kuo A."/>
            <person name="Mondo S."/>
            <person name="Pangilinan J."/>
            <person name="Riley R."/>
            <person name="Labutti K."/>
            <person name="Andreopoulos B."/>
            <person name="Lipzen A."/>
            <person name="Chen C."/>
            <person name="Yanf M."/>
            <person name="Daum C."/>
            <person name="Ng V."/>
            <person name="Clum A."/>
            <person name="Steindorff A."/>
            <person name="Ohm R."/>
            <person name="Martin F."/>
            <person name="Silar P."/>
            <person name="Natvig D."/>
            <person name="Lalanne C."/>
            <person name="Gautier V."/>
            <person name="Ament-Velasquez S.L."/>
            <person name="Kruys A."/>
            <person name="Hutchinson M.I."/>
            <person name="Powell A.J."/>
            <person name="Barry K."/>
            <person name="Miller A.N."/>
            <person name="Grigoriev I.V."/>
            <person name="Debuchy R."/>
            <person name="Gladieux P."/>
            <person name="Thoren M.H."/>
            <person name="Johannesson H."/>
        </authorList>
    </citation>
    <scope>NUCLEOTIDE SEQUENCE</scope>
    <source>
        <strain evidence="4">CBS 118394</strain>
    </source>
</reference>
<evidence type="ECO:0000313" key="4">
    <source>
        <dbReference type="EMBL" id="KAK3311851.1"/>
    </source>
</evidence>
<dbReference type="AlphaFoldDB" id="A0AAE0LXU2"/>
<sequence>KTTAEIHLGTLQKYASKWAELRSEKTCFACLRRVPQFGTECRHRICEMCIKVFGETNNGPWLFTANACFLCQVESQIMVHIHAPTTGIGILCIDGGGIRGIIPRTILELLEEQIGLPIPIQEHFKLALGISAGKLT</sequence>
<dbReference type="SUPFAM" id="SSF52151">
    <property type="entry name" value="FabD/lysophospholipase-like"/>
    <property type="match status" value="1"/>
</dbReference>
<evidence type="ECO:0000256" key="1">
    <source>
        <dbReference type="ARBA" id="ARBA00022723"/>
    </source>
</evidence>
<dbReference type="EMBL" id="JAUEDM010000013">
    <property type="protein sequence ID" value="KAK3311851.1"/>
    <property type="molecule type" value="Genomic_DNA"/>
</dbReference>
<protein>
    <recommendedName>
        <fullName evidence="6">PNPLA domain-containing protein</fullName>
    </recommendedName>
</protein>
<evidence type="ECO:0000256" key="2">
    <source>
        <dbReference type="ARBA" id="ARBA00022771"/>
    </source>
</evidence>
<proteinExistence type="predicted"/>
<name>A0AAE0LXU2_9PEZI</name>
<comment type="caution">
    <text evidence="4">The sequence shown here is derived from an EMBL/GenBank/DDBJ whole genome shotgun (WGS) entry which is preliminary data.</text>
</comment>
<feature type="non-terminal residue" evidence="4">
    <location>
        <position position="136"/>
    </location>
</feature>
<reference evidence="4" key="1">
    <citation type="journal article" date="2023" name="Mol. Phylogenet. Evol.">
        <title>Genome-scale phylogeny and comparative genomics of the fungal order Sordariales.</title>
        <authorList>
            <person name="Hensen N."/>
            <person name="Bonometti L."/>
            <person name="Westerberg I."/>
            <person name="Brannstrom I.O."/>
            <person name="Guillou S."/>
            <person name="Cros-Aarteil S."/>
            <person name="Calhoun S."/>
            <person name="Haridas S."/>
            <person name="Kuo A."/>
            <person name="Mondo S."/>
            <person name="Pangilinan J."/>
            <person name="Riley R."/>
            <person name="LaButti K."/>
            <person name="Andreopoulos B."/>
            <person name="Lipzen A."/>
            <person name="Chen C."/>
            <person name="Yan M."/>
            <person name="Daum C."/>
            <person name="Ng V."/>
            <person name="Clum A."/>
            <person name="Steindorff A."/>
            <person name="Ohm R.A."/>
            <person name="Martin F."/>
            <person name="Silar P."/>
            <person name="Natvig D.O."/>
            <person name="Lalanne C."/>
            <person name="Gautier V."/>
            <person name="Ament-Velasquez S.L."/>
            <person name="Kruys A."/>
            <person name="Hutchinson M.I."/>
            <person name="Powell A.J."/>
            <person name="Barry K."/>
            <person name="Miller A.N."/>
            <person name="Grigoriev I.V."/>
            <person name="Debuchy R."/>
            <person name="Gladieux P."/>
            <person name="Hiltunen Thoren M."/>
            <person name="Johannesson H."/>
        </authorList>
    </citation>
    <scope>NUCLEOTIDE SEQUENCE</scope>
    <source>
        <strain evidence="4">CBS 118394</strain>
    </source>
</reference>
<accession>A0AAE0LXU2</accession>
<evidence type="ECO:0000313" key="5">
    <source>
        <dbReference type="Proteomes" id="UP001283341"/>
    </source>
</evidence>
<dbReference type="Gene3D" id="3.40.1090.10">
    <property type="entry name" value="Cytosolic phospholipase A2 catalytic domain"/>
    <property type="match status" value="1"/>
</dbReference>
<organism evidence="4 5">
    <name type="scientific">Apodospora peruviana</name>
    <dbReference type="NCBI Taxonomy" id="516989"/>
    <lineage>
        <taxon>Eukaryota</taxon>
        <taxon>Fungi</taxon>
        <taxon>Dikarya</taxon>
        <taxon>Ascomycota</taxon>
        <taxon>Pezizomycotina</taxon>
        <taxon>Sordariomycetes</taxon>
        <taxon>Sordariomycetidae</taxon>
        <taxon>Sordariales</taxon>
        <taxon>Lasiosphaeriaceae</taxon>
        <taxon>Apodospora</taxon>
    </lineage>
</organism>
<dbReference type="PROSITE" id="PS00518">
    <property type="entry name" value="ZF_RING_1"/>
    <property type="match status" value="1"/>
</dbReference>
<dbReference type="GO" id="GO:0008270">
    <property type="term" value="F:zinc ion binding"/>
    <property type="evidence" value="ECO:0007669"/>
    <property type="project" value="UniProtKB-KW"/>
</dbReference>
<dbReference type="InterPro" id="IPR016035">
    <property type="entry name" value="Acyl_Trfase/lysoPLipase"/>
</dbReference>
<keyword evidence="2" id="KW-0863">Zinc-finger</keyword>
<evidence type="ECO:0000256" key="3">
    <source>
        <dbReference type="ARBA" id="ARBA00022833"/>
    </source>
</evidence>
<dbReference type="Proteomes" id="UP001283341">
    <property type="component" value="Unassembled WGS sequence"/>
</dbReference>
<dbReference type="InterPro" id="IPR017907">
    <property type="entry name" value="Znf_RING_CS"/>
</dbReference>
<keyword evidence="5" id="KW-1185">Reference proteome</keyword>
<keyword evidence="1" id="KW-0479">Metal-binding</keyword>
<evidence type="ECO:0008006" key="6">
    <source>
        <dbReference type="Google" id="ProtNLM"/>
    </source>
</evidence>
<keyword evidence="3" id="KW-0862">Zinc</keyword>
<gene>
    <name evidence="4" type="ORF">B0H66DRAFT_614845</name>
</gene>